<feature type="compositionally biased region" description="Low complexity" evidence="2">
    <location>
        <begin position="100"/>
        <end position="115"/>
    </location>
</feature>
<dbReference type="AlphaFoldDB" id="A0AAV9PM10"/>
<feature type="region of interest" description="Disordered" evidence="2">
    <location>
        <begin position="201"/>
        <end position="258"/>
    </location>
</feature>
<organism evidence="3 4">
    <name type="scientific">Saxophila tyrrhenica</name>
    <dbReference type="NCBI Taxonomy" id="1690608"/>
    <lineage>
        <taxon>Eukaryota</taxon>
        <taxon>Fungi</taxon>
        <taxon>Dikarya</taxon>
        <taxon>Ascomycota</taxon>
        <taxon>Pezizomycotina</taxon>
        <taxon>Dothideomycetes</taxon>
        <taxon>Dothideomycetidae</taxon>
        <taxon>Mycosphaerellales</taxon>
        <taxon>Extremaceae</taxon>
        <taxon>Saxophila</taxon>
    </lineage>
</organism>
<feature type="compositionally biased region" description="Low complexity" evidence="2">
    <location>
        <begin position="515"/>
        <end position="534"/>
    </location>
</feature>
<feature type="coiled-coil region" evidence="1">
    <location>
        <begin position="296"/>
        <end position="386"/>
    </location>
</feature>
<evidence type="ECO:0000256" key="1">
    <source>
        <dbReference type="SAM" id="Coils"/>
    </source>
</evidence>
<feature type="region of interest" description="Disordered" evidence="2">
    <location>
        <begin position="497"/>
        <end position="609"/>
    </location>
</feature>
<dbReference type="EMBL" id="JAVRRT010000001">
    <property type="protein sequence ID" value="KAK5175031.1"/>
    <property type="molecule type" value="Genomic_DNA"/>
</dbReference>
<proteinExistence type="predicted"/>
<feature type="compositionally biased region" description="Acidic residues" evidence="2">
    <location>
        <begin position="572"/>
        <end position="584"/>
    </location>
</feature>
<evidence type="ECO:0000313" key="4">
    <source>
        <dbReference type="Proteomes" id="UP001337655"/>
    </source>
</evidence>
<dbReference type="GeneID" id="89921519"/>
<feature type="compositionally biased region" description="Basic residues" evidence="2">
    <location>
        <begin position="90"/>
        <end position="99"/>
    </location>
</feature>
<feature type="compositionally biased region" description="Acidic residues" evidence="2">
    <location>
        <begin position="211"/>
        <end position="235"/>
    </location>
</feature>
<feature type="compositionally biased region" description="Low complexity" evidence="2">
    <location>
        <begin position="145"/>
        <end position="157"/>
    </location>
</feature>
<evidence type="ECO:0000256" key="2">
    <source>
        <dbReference type="SAM" id="MobiDB-lite"/>
    </source>
</evidence>
<protein>
    <submittedName>
        <fullName evidence="3">Uncharacterized protein</fullName>
    </submittedName>
</protein>
<feature type="compositionally biased region" description="Polar residues" evidence="2">
    <location>
        <begin position="45"/>
        <end position="55"/>
    </location>
</feature>
<name>A0AAV9PM10_9PEZI</name>
<dbReference type="Proteomes" id="UP001337655">
    <property type="component" value="Unassembled WGS sequence"/>
</dbReference>
<feature type="region of interest" description="Disordered" evidence="2">
    <location>
        <begin position="1"/>
        <end position="158"/>
    </location>
</feature>
<accession>A0AAV9PM10</accession>
<sequence>MPAETPPGASASRHSRTSSLFHTSWHFPGPSSRFNQRERTRDQAPLSQRSYTSASPVLETATRAKHRRAQSSATIPTLRSSTLSSPTPARRAHPLHRHSSSQSVSSLRSMATSSSRGPVTPSMKRPDSKLQDSPFSDYFTDDGRSPTPNNASSAPSPETQQLLVRLGRLQSQLMRGESENERETVAIVGRKVQEMEGLLDSVHSQTRPPVELEDSGLFMEEDEEDEEDEEEEAKDDNETPLANAKAQQHTSDDIFTPENRQAEHDFLILEAQRVLTSMRKLESNLRTRHADLEELHTRYTTHVSEVETRLDTLEEEAESLISNNETLKTENAALKQDLRFDQTELLWLKMQLKVIEAEVQASEDGARRLEGYAPELREEIQDVKRERVAEMIRRWEGDWEVVRRRMRGRRRVYDVFADEVDVEGSDEDEEEVGEGEMNWQLSTAKHSDGRLHSITITRSSANTDEDSTDDVDEPSDEPPQPSEPTLSIASNLLVIETAPTAPPPAPPFIYADQATQTSRPQSPASSASARSTSSWLFASEYQADHSPLPGPGPGAGAGDRGGEECAITTASEAEEDSESYEFDDGYGATASGGKGGKKGGGEGGGKGGVKTAWQELWAGLTSLAGLEVGEEDEG</sequence>
<feature type="compositionally biased region" description="Low complexity" evidence="2">
    <location>
        <begin position="76"/>
        <end position="89"/>
    </location>
</feature>
<reference evidence="3 4" key="1">
    <citation type="submission" date="2023-08" db="EMBL/GenBank/DDBJ databases">
        <title>Black Yeasts Isolated from many extreme environments.</title>
        <authorList>
            <person name="Coleine C."/>
            <person name="Stajich J.E."/>
            <person name="Selbmann L."/>
        </authorList>
    </citation>
    <scope>NUCLEOTIDE SEQUENCE [LARGE SCALE GENOMIC DNA]</scope>
    <source>
        <strain evidence="3 4">CCFEE 5935</strain>
    </source>
</reference>
<dbReference type="RefSeq" id="XP_064663669.1">
    <property type="nucleotide sequence ID" value="XM_064797435.1"/>
</dbReference>
<feature type="compositionally biased region" description="Acidic residues" evidence="2">
    <location>
        <begin position="463"/>
        <end position="476"/>
    </location>
</feature>
<comment type="caution">
    <text evidence="3">The sequence shown here is derived from an EMBL/GenBank/DDBJ whole genome shotgun (WGS) entry which is preliminary data.</text>
</comment>
<evidence type="ECO:0000313" key="3">
    <source>
        <dbReference type="EMBL" id="KAK5175031.1"/>
    </source>
</evidence>
<keyword evidence="4" id="KW-1185">Reference proteome</keyword>
<feature type="region of interest" description="Disordered" evidence="2">
    <location>
        <begin position="443"/>
        <end position="485"/>
    </location>
</feature>
<keyword evidence="1" id="KW-0175">Coiled coil</keyword>
<gene>
    <name evidence="3" type="ORF">LTR77_000167</name>
</gene>